<organism evidence="2">
    <name type="scientific">marine sediment metagenome</name>
    <dbReference type="NCBI Taxonomy" id="412755"/>
    <lineage>
        <taxon>unclassified sequences</taxon>
        <taxon>metagenomes</taxon>
        <taxon>ecological metagenomes</taxon>
    </lineage>
</organism>
<dbReference type="AlphaFoldDB" id="X0WNT1"/>
<evidence type="ECO:0000259" key="1">
    <source>
        <dbReference type="Pfam" id="PF09037"/>
    </source>
</evidence>
<feature type="domain" description="Sulphotransferase Stf0" evidence="1">
    <location>
        <begin position="68"/>
        <end position="166"/>
    </location>
</feature>
<dbReference type="Gene3D" id="3.40.50.300">
    <property type="entry name" value="P-loop containing nucleotide triphosphate hydrolases"/>
    <property type="match status" value="1"/>
</dbReference>
<dbReference type="Pfam" id="PF09037">
    <property type="entry name" value="Sulphotransf"/>
    <property type="match status" value="1"/>
</dbReference>
<dbReference type="SUPFAM" id="SSF52540">
    <property type="entry name" value="P-loop containing nucleoside triphosphate hydrolases"/>
    <property type="match status" value="1"/>
</dbReference>
<comment type="caution">
    <text evidence="2">The sequence shown here is derived from an EMBL/GenBank/DDBJ whole genome shotgun (WGS) entry which is preliminary data.</text>
</comment>
<sequence>LCDYLRQLYFGLPAEYFELGCTETLMDRWQCWPTEYIDRLLKSRTYGRAFGIKVMKPDVMIQQIMPLKFIRMIRQDLDAQARSWVKASKVNYFTDIGDPQDRPPTDVEITDEELEGAKASLQDRSEVWDLQFSRTDVLTISYEALVQDPKMVLTTVLEYLTDGKRKPVRVPTPLVQKLP</sequence>
<dbReference type="EMBL" id="BARS01044110">
    <property type="protein sequence ID" value="GAG32629.1"/>
    <property type="molecule type" value="Genomic_DNA"/>
</dbReference>
<dbReference type="InterPro" id="IPR024628">
    <property type="entry name" value="Sulfotransferase_Stf0_dom"/>
</dbReference>
<gene>
    <name evidence="2" type="ORF">S01H1_66692</name>
</gene>
<protein>
    <recommendedName>
        <fullName evidence="1">Sulphotransferase Stf0 domain-containing protein</fullName>
    </recommendedName>
</protein>
<proteinExistence type="predicted"/>
<evidence type="ECO:0000313" key="2">
    <source>
        <dbReference type="EMBL" id="GAG32629.1"/>
    </source>
</evidence>
<dbReference type="InterPro" id="IPR027417">
    <property type="entry name" value="P-loop_NTPase"/>
</dbReference>
<reference evidence="2" key="1">
    <citation type="journal article" date="2014" name="Front. Microbiol.">
        <title>High frequency of phylogenetically diverse reductive dehalogenase-homologous genes in deep subseafloor sedimentary metagenomes.</title>
        <authorList>
            <person name="Kawai M."/>
            <person name="Futagami T."/>
            <person name="Toyoda A."/>
            <person name="Takaki Y."/>
            <person name="Nishi S."/>
            <person name="Hori S."/>
            <person name="Arai W."/>
            <person name="Tsubouchi T."/>
            <person name="Morono Y."/>
            <person name="Uchiyama I."/>
            <person name="Ito T."/>
            <person name="Fujiyama A."/>
            <person name="Inagaki F."/>
            <person name="Takami H."/>
        </authorList>
    </citation>
    <scope>NUCLEOTIDE SEQUENCE</scope>
    <source>
        <strain evidence="2">Expedition CK06-06</strain>
    </source>
</reference>
<name>X0WNT1_9ZZZZ</name>
<feature type="non-terminal residue" evidence="2">
    <location>
        <position position="1"/>
    </location>
</feature>
<accession>X0WNT1</accession>